<reference evidence="2" key="1">
    <citation type="journal article" date="2015" name="Nature">
        <title>Complex archaea that bridge the gap between prokaryotes and eukaryotes.</title>
        <authorList>
            <person name="Spang A."/>
            <person name="Saw J.H."/>
            <person name="Jorgensen S.L."/>
            <person name="Zaremba-Niedzwiedzka K."/>
            <person name="Martijn J."/>
            <person name="Lind A.E."/>
            <person name="van Eijk R."/>
            <person name="Schleper C."/>
            <person name="Guy L."/>
            <person name="Ettema T.J."/>
        </authorList>
    </citation>
    <scope>NUCLEOTIDE SEQUENCE</scope>
</reference>
<keyword evidence="1" id="KW-1133">Transmembrane helix</keyword>
<sequence length="241" mass="27804">MQKQSKRALIEYKIVEPFVHAAALGSACGSFAFVMHGPAFNWSLLGGSASLFWYWGRANLSRPKAKRATRTPGRRILVNSGNGSRSLVFNQVAQGFITRDSWGELFLRWVRGKPRVRPQRLDIDKPRWMSEQAFSSHYKGHPVQLLESDVTRFLIAAWRHRSQGSGLSERRWVRGFKDSPQWYKNLGTHWYYALINLIDETETMSGRQLITINVEAQHYTLTRDPHETLEALKWAESQKTN</sequence>
<keyword evidence="1" id="KW-0472">Membrane</keyword>
<feature type="transmembrane region" description="Helical" evidence="1">
    <location>
        <begin position="12"/>
        <end position="33"/>
    </location>
</feature>
<accession>A0A0F9PC75</accession>
<feature type="transmembrane region" description="Helical" evidence="1">
    <location>
        <begin position="39"/>
        <end position="56"/>
    </location>
</feature>
<protein>
    <submittedName>
        <fullName evidence="2">Uncharacterized protein</fullName>
    </submittedName>
</protein>
<comment type="caution">
    <text evidence="2">The sequence shown here is derived from an EMBL/GenBank/DDBJ whole genome shotgun (WGS) entry which is preliminary data.</text>
</comment>
<keyword evidence="1" id="KW-0812">Transmembrane</keyword>
<dbReference type="EMBL" id="LAZR01006600">
    <property type="protein sequence ID" value="KKM90972.1"/>
    <property type="molecule type" value="Genomic_DNA"/>
</dbReference>
<proteinExistence type="predicted"/>
<organism evidence="2">
    <name type="scientific">marine sediment metagenome</name>
    <dbReference type="NCBI Taxonomy" id="412755"/>
    <lineage>
        <taxon>unclassified sequences</taxon>
        <taxon>metagenomes</taxon>
        <taxon>ecological metagenomes</taxon>
    </lineage>
</organism>
<evidence type="ECO:0000256" key="1">
    <source>
        <dbReference type="SAM" id="Phobius"/>
    </source>
</evidence>
<evidence type="ECO:0000313" key="2">
    <source>
        <dbReference type="EMBL" id="KKM90972.1"/>
    </source>
</evidence>
<gene>
    <name evidence="2" type="ORF">LCGC14_1233240</name>
</gene>
<dbReference type="PROSITE" id="PS51257">
    <property type="entry name" value="PROKAR_LIPOPROTEIN"/>
    <property type="match status" value="1"/>
</dbReference>
<dbReference type="AlphaFoldDB" id="A0A0F9PC75"/>
<name>A0A0F9PC75_9ZZZZ</name>